<evidence type="ECO:0000256" key="1">
    <source>
        <dbReference type="ARBA" id="ARBA00001927"/>
    </source>
</evidence>
<keyword evidence="5 8" id="KW-0408">Iron</keyword>
<dbReference type="GO" id="GO:0005506">
    <property type="term" value="F:iron ion binding"/>
    <property type="evidence" value="ECO:0007669"/>
    <property type="project" value="UniProtKB-UniRule"/>
</dbReference>
<evidence type="ECO:0000256" key="3">
    <source>
        <dbReference type="ARBA" id="ARBA00022723"/>
    </source>
</evidence>
<dbReference type="Proteomes" id="UP000579531">
    <property type="component" value="Unassembled WGS sequence"/>
</dbReference>
<comment type="caution">
    <text evidence="10">The sequence shown here is derived from an EMBL/GenBank/DDBJ whole genome shotgun (WGS) entry which is preliminary data.</text>
</comment>
<evidence type="ECO:0000256" key="8">
    <source>
        <dbReference type="RuleBase" id="RU368020"/>
    </source>
</evidence>
<dbReference type="Pfam" id="PF13370">
    <property type="entry name" value="Fer4_13"/>
    <property type="match status" value="1"/>
</dbReference>
<dbReference type="GeneID" id="93839730"/>
<dbReference type="GO" id="GO:0009055">
    <property type="term" value="F:electron transfer activity"/>
    <property type="evidence" value="ECO:0007669"/>
    <property type="project" value="UniProtKB-UniRule"/>
</dbReference>
<reference evidence="10 11" key="1">
    <citation type="submission" date="2020-08" db="EMBL/GenBank/DDBJ databases">
        <title>Sequencing the genomes of 1000 actinobacteria strains.</title>
        <authorList>
            <person name="Klenk H.-P."/>
        </authorList>
    </citation>
    <scope>NUCLEOTIDE SEQUENCE [LARGE SCALE GENOMIC DNA]</scope>
    <source>
        <strain evidence="10 11">DSM 40129</strain>
    </source>
</reference>
<evidence type="ECO:0000256" key="6">
    <source>
        <dbReference type="ARBA" id="ARBA00023014"/>
    </source>
</evidence>
<evidence type="ECO:0000256" key="5">
    <source>
        <dbReference type="ARBA" id="ARBA00023004"/>
    </source>
</evidence>
<gene>
    <name evidence="10" type="ORF">HNR72_003312</name>
</gene>
<keyword evidence="11" id="KW-1185">Reference proteome</keyword>
<keyword evidence="2 8" id="KW-0813">Transport</keyword>
<evidence type="ECO:0000256" key="4">
    <source>
        <dbReference type="ARBA" id="ARBA00022982"/>
    </source>
</evidence>
<proteinExistence type="predicted"/>
<sequence>MKVSVDRDLCYGSAECAHRVPAVFEFVDGFGVVRPGREQTGEDPEILEAAEKCPSQAISITGSPHPTPGPPDLPDLP</sequence>
<keyword evidence="3 8" id="KW-0479">Metal-binding</keyword>
<accession>A0AA89QIW0</accession>
<dbReference type="GO" id="GO:0051538">
    <property type="term" value="F:3 iron, 4 sulfur cluster binding"/>
    <property type="evidence" value="ECO:0007669"/>
    <property type="project" value="UniProtKB-KW"/>
</dbReference>
<evidence type="ECO:0000313" key="11">
    <source>
        <dbReference type="Proteomes" id="UP000579531"/>
    </source>
</evidence>
<comment type="cofactor">
    <cofactor evidence="1">
        <name>[3Fe-4S] cluster</name>
        <dbReference type="ChEBI" id="CHEBI:21137"/>
    </cofactor>
</comment>
<dbReference type="Gene3D" id="3.30.70.20">
    <property type="match status" value="1"/>
</dbReference>
<dbReference type="InterPro" id="IPR051269">
    <property type="entry name" value="Fe-S_cluster_ET"/>
</dbReference>
<evidence type="ECO:0000313" key="10">
    <source>
        <dbReference type="EMBL" id="MBB5812284.1"/>
    </source>
</evidence>
<keyword evidence="6 8" id="KW-0411">Iron-sulfur</keyword>
<dbReference type="AlphaFoldDB" id="A0AA89QIW0"/>
<evidence type="ECO:0000256" key="7">
    <source>
        <dbReference type="ARBA" id="ARBA00023291"/>
    </source>
</evidence>
<dbReference type="SUPFAM" id="SSF54862">
    <property type="entry name" value="4Fe-4S ferredoxins"/>
    <property type="match status" value="1"/>
</dbReference>
<organism evidence="10 11">
    <name type="scientific">Streptomyces collinus</name>
    <dbReference type="NCBI Taxonomy" id="42684"/>
    <lineage>
        <taxon>Bacteria</taxon>
        <taxon>Bacillati</taxon>
        <taxon>Actinomycetota</taxon>
        <taxon>Actinomycetes</taxon>
        <taxon>Kitasatosporales</taxon>
        <taxon>Streptomycetaceae</taxon>
        <taxon>Streptomyces</taxon>
    </lineage>
</organism>
<feature type="compositionally biased region" description="Pro residues" evidence="9">
    <location>
        <begin position="65"/>
        <end position="77"/>
    </location>
</feature>
<dbReference type="PRINTS" id="PR00352">
    <property type="entry name" value="3FE4SFRDOXIN"/>
</dbReference>
<dbReference type="RefSeq" id="WP_184847908.1">
    <property type="nucleotide sequence ID" value="NZ_BAABFE010000010.1"/>
</dbReference>
<protein>
    <recommendedName>
        <fullName evidence="8">Ferredoxin</fullName>
    </recommendedName>
</protein>
<feature type="region of interest" description="Disordered" evidence="9">
    <location>
        <begin position="56"/>
        <end position="77"/>
    </location>
</feature>
<evidence type="ECO:0000256" key="9">
    <source>
        <dbReference type="SAM" id="MobiDB-lite"/>
    </source>
</evidence>
<dbReference type="EMBL" id="JACHLX010000001">
    <property type="protein sequence ID" value="MBB5812284.1"/>
    <property type="molecule type" value="Genomic_DNA"/>
</dbReference>
<keyword evidence="7" id="KW-0003">3Fe-4S</keyword>
<dbReference type="PANTHER" id="PTHR36923:SF3">
    <property type="entry name" value="FERREDOXIN"/>
    <property type="match status" value="1"/>
</dbReference>
<dbReference type="InterPro" id="IPR001080">
    <property type="entry name" value="3Fe4S_ferredoxin"/>
</dbReference>
<comment type="function">
    <text evidence="8">Ferredoxins are iron-sulfur proteins that transfer electrons in a wide variety of metabolic reactions.</text>
</comment>
<keyword evidence="4 8" id="KW-0249">Electron transport</keyword>
<name>A0AA89QIW0_STRCU</name>
<dbReference type="PANTHER" id="PTHR36923">
    <property type="entry name" value="FERREDOXIN"/>
    <property type="match status" value="1"/>
</dbReference>
<evidence type="ECO:0000256" key="2">
    <source>
        <dbReference type="ARBA" id="ARBA00022448"/>
    </source>
</evidence>